<organism evidence="1 2">
    <name type="scientific">Labilibaculum antarcticum</name>
    <dbReference type="NCBI Taxonomy" id="1717717"/>
    <lineage>
        <taxon>Bacteria</taxon>
        <taxon>Pseudomonadati</taxon>
        <taxon>Bacteroidota</taxon>
        <taxon>Bacteroidia</taxon>
        <taxon>Marinilabiliales</taxon>
        <taxon>Marinifilaceae</taxon>
        <taxon>Labilibaculum</taxon>
    </lineage>
</organism>
<name>A0A1Y1CP83_9BACT</name>
<keyword evidence="2" id="KW-1185">Reference proteome</keyword>
<evidence type="ECO:0000313" key="1">
    <source>
        <dbReference type="EMBL" id="BAX81823.1"/>
    </source>
</evidence>
<reference evidence="2" key="2">
    <citation type="journal article" date="2020" name="Antonie Van Leeuwenhoek">
        <title>Labilibaculum antarcticum sp. nov., a novel facultative anaerobic, psychrotorelant bacterium isolated from marine sediment of Antarctica.</title>
        <authorList>
            <person name="Watanabe M."/>
            <person name="Kojima H."/>
            <person name="Fukui M."/>
        </authorList>
    </citation>
    <scope>NUCLEOTIDE SEQUENCE [LARGE SCALE GENOMIC DNA]</scope>
    <source>
        <strain evidence="2">SPP2</strain>
    </source>
</reference>
<dbReference type="EMBL" id="AP018042">
    <property type="protein sequence ID" value="BAX81823.1"/>
    <property type="molecule type" value="Genomic_DNA"/>
</dbReference>
<reference evidence="1 2" key="1">
    <citation type="journal article" date="2018" name="Mar. Genomics">
        <title>Complete genome sequence of Marinifilaceae bacterium strain SPP2, isolated from the Antarctic marine sediment.</title>
        <authorList>
            <person name="Watanabe M."/>
            <person name="Kojima H."/>
            <person name="Fukui M."/>
        </authorList>
    </citation>
    <scope>NUCLEOTIDE SEQUENCE [LARGE SCALE GENOMIC DNA]</scope>
    <source>
        <strain evidence="1 2">SPP2</strain>
    </source>
</reference>
<evidence type="ECO:0000313" key="2">
    <source>
        <dbReference type="Proteomes" id="UP000218267"/>
    </source>
</evidence>
<dbReference type="KEGG" id="mbas:ALGA_3525"/>
<sequence>MLLTQCNYRTSSQKRFSKTLDIEIPKNVEILKDEYQDMWQDFAIIYEIKLSEKQMSDLTHSIRSSKYFNPRVFVTDYVQQDMFLDHGDLKAVWAKTDSGYIFQNDFKRDAYSAKIDTVNLTAKFNESHD</sequence>
<gene>
    <name evidence="1" type="ORF">ALGA_3525</name>
</gene>
<dbReference type="Proteomes" id="UP000218267">
    <property type="component" value="Chromosome"/>
</dbReference>
<protein>
    <submittedName>
        <fullName evidence="1">Uncharacterized protein</fullName>
    </submittedName>
</protein>
<proteinExistence type="predicted"/>
<dbReference type="AlphaFoldDB" id="A0A1Y1CP83"/>
<accession>A0A1Y1CP83</accession>